<sequence>MHLALIKRTLLLLLATCFLPQISIAEEDTRFRLAWTDFPSARPFRDLKNSELLGLLESRYDLRLDILKAKDKAEISYLYRTGAVDLMTTSNVDLLTMAAIHDDMPLSIVLFPTDVSDGADALLLRDSMSIDDLPGARIGLRLNSTSHYLLLRTLDSLYEPGMRWPILFDLEGRSMVDALETGRIDAVVTTEPLSTLLRNALNMSAVSDSADFPGEIVDLVVIRKDVYQDRPKLAQLVIEGWYHLLARRTEFLAPAADDLMGDYGPNAQYSVSGLSTISSPEDGIRVFESGHTKAAMLRAKAFVDQVNERGTFDSPLGGFGIRFPDGTTIGDPNNVRIEFASEYLLKSRAQDMPVRP</sequence>
<keyword evidence="2" id="KW-0808">Transferase</keyword>
<proteinExistence type="predicted"/>
<keyword evidence="3" id="KW-1185">Reference proteome</keyword>
<organism evidence="2 3">
    <name type="scientific">Litoreibacter roseus</name>
    <dbReference type="NCBI Taxonomy" id="2601869"/>
    <lineage>
        <taxon>Bacteria</taxon>
        <taxon>Pseudomonadati</taxon>
        <taxon>Pseudomonadota</taxon>
        <taxon>Alphaproteobacteria</taxon>
        <taxon>Rhodobacterales</taxon>
        <taxon>Roseobacteraceae</taxon>
        <taxon>Litoreibacter</taxon>
    </lineage>
</organism>
<dbReference type="EMBL" id="BLJE01000001">
    <property type="protein sequence ID" value="GFE63784.1"/>
    <property type="molecule type" value="Genomic_DNA"/>
</dbReference>
<dbReference type="SUPFAM" id="SSF53850">
    <property type="entry name" value="Periplasmic binding protein-like II"/>
    <property type="match status" value="1"/>
</dbReference>
<gene>
    <name evidence="2" type="ORF">KIN_08580</name>
</gene>
<dbReference type="GO" id="GO:0016301">
    <property type="term" value="F:kinase activity"/>
    <property type="evidence" value="ECO:0007669"/>
    <property type="project" value="UniProtKB-KW"/>
</dbReference>
<protein>
    <submittedName>
        <fullName evidence="2">Lipid kinase</fullName>
    </submittedName>
</protein>
<dbReference type="Proteomes" id="UP000436822">
    <property type="component" value="Unassembled WGS sequence"/>
</dbReference>
<comment type="caution">
    <text evidence="2">The sequence shown here is derived from an EMBL/GenBank/DDBJ whole genome shotgun (WGS) entry which is preliminary data.</text>
</comment>
<evidence type="ECO:0000313" key="2">
    <source>
        <dbReference type="EMBL" id="GFE63784.1"/>
    </source>
</evidence>
<accession>A0A6N6JCH0</accession>
<keyword evidence="1" id="KW-0732">Signal</keyword>
<name>A0A6N6JCH0_9RHOB</name>
<keyword evidence="2" id="KW-0418">Kinase</keyword>
<dbReference type="RefSeq" id="WP_159804687.1">
    <property type="nucleotide sequence ID" value="NZ_BLJE01000001.1"/>
</dbReference>
<feature type="signal peptide" evidence="1">
    <location>
        <begin position="1"/>
        <end position="25"/>
    </location>
</feature>
<dbReference type="Gene3D" id="3.40.190.10">
    <property type="entry name" value="Periplasmic binding protein-like II"/>
    <property type="match status" value="1"/>
</dbReference>
<reference evidence="2 3" key="1">
    <citation type="submission" date="2019-12" db="EMBL/GenBank/DDBJ databases">
        <title>Litoreibacter badius sp. nov., a novel bacteriochlorophyll a-containing bacterium in the genus Litoreibacter.</title>
        <authorList>
            <person name="Kanamuro M."/>
            <person name="Takabe Y."/>
            <person name="Mori K."/>
            <person name="Takaichi S."/>
            <person name="Hanada S."/>
        </authorList>
    </citation>
    <scope>NUCLEOTIDE SEQUENCE [LARGE SCALE GENOMIC DNA]</scope>
    <source>
        <strain evidence="2 3">K6</strain>
    </source>
</reference>
<evidence type="ECO:0000256" key="1">
    <source>
        <dbReference type="SAM" id="SignalP"/>
    </source>
</evidence>
<dbReference type="AlphaFoldDB" id="A0A6N6JCH0"/>
<feature type="chain" id="PRO_5027002055" evidence="1">
    <location>
        <begin position="26"/>
        <end position="356"/>
    </location>
</feature>
<dbReference type="OrthoDB" id="5292144at2"/>
<evidence type="ECO:0000313" key="3">
    <source>
        <dbReference type="Proteomes" id="UP000436822"/>
    </source>
</evidence>